<dbReference type="NCBIfam" id="TIGR02532">
    <property type="entry name" value="IV_pilin_GFxxxE"/>
    <property type="match status" value="1"/>
</dbReference>
<keyword evidence="6 11" id="KW-0812">Transmembrane</keyword>
<dbReference type="Pfam" id="PF07963">
    <property type="entry name" value="N_methyl"/>
    <property type="match status" value="1"/>
</dbReference>
<dbReference type="Proteomes" id="UP001162135">
    <property type="component" value="Unassembled WGS sequence"/>
</dbReference>
<evidence type="ECO:0000259" key="12">
    <source>
        <dbReference type="Pfam" id="PF12019"/>
    </source>
</evidence>
<dbReference type="InterPro" id="IPR022346">
    <property type="entry name" value="T2SS_GspH"/>
</dbReference>
<evidence type="ECO:0000256" key="2">
    <source>
        <dbReference type="ARBA" id="ARBA00021549"/>
    </source>
</evidence>
<reference evidence="13" key="1">
    <citation type="journal article" date="2015" name="Antonie Van Leeuwenhoek">
        <title>Comparative 16S rRNA signatures and multilocus sequence analysis for the genus Salinicola and description of Salinicola acroporae sp. nov., isolated from coral Acropora digitifera.</title>
        <authorList>
            <person name="Lepcha R.T."/>
            <person name="Poddar A."/>
            <person name="Schumann P."/>
            <person name="Das S.K."/>
        </authorList>
    </citation>
    <scope>NUCLEOTIDE SEQUENCE</scope>
    <source>
        <strain evidence="13">S4-41</strain>
    </source>
</reference>
<organism evidence="13 14">
    <name type="scientific">Salinicola acroporae</name>
    <dbReference type="NCBI Taxonomy" id="1541440"/>
    <lineage>
        <taxon>Bacteria</taxon>
        <taxon>Pseudomonadati</taxon>
        <taxon>Pseudomonadota</taxon>
        <taxon>Gammaproteobacteria</taxon>
        <taxon>Oceanospirillales</taxon>
        <taxon>Halomonadaceae</taxon>
        <taxon>Salinicola</taxon>
    </lineage>
</organism>
<dbReference type="InterPro" id="IPR012902">
    <property type="entry name" value="N_methyl_site"/>
</dbReference>
<proteinExistence type="inferred from homology"/>
<keyword evidence="4" id="KW-0488">Methylation</keyword>
<keyword evidence="5" id="KW-0997">Cell inner membrane</keyword>
<dbReference type="Pfam" id="PF12019">
    <property type="entry name" value="GspH"/>
    <property type="match status" value="1"/>
</dbReference>
<evidence type="ECO:0000313" key="14">
    <source>
        <dbReference type="Proteomes" id="UP001162135"/>
    </source>
</evidence>
<feature type="domain" description="General secretion pathway GspH" evidence="12">
    <location>
        <begin position="60"/>
        <end position="174"/>
    </location>
</feature>
<sequence length="195" mass="21069">MVSRASSPQPRADHRSARQLQRGFTLIELMICVVILGILASWAAPGLANLSARMTLDSEVERVWQLIRRARQEAATSGQPTWLCPTENGTTCSDNGQWGDTLLLFIDGNDNGQPDNDERMLAVSHPNGNQVSITANSFTTGLGYTPLGFTRGRQFGTFTLTNPAAAGGGHKIVVHFARIRLDTVDADAAEEESST</sequence>
<gene>
    <name evidence="13" type="ORF">CUR86_00400</name>
</gene>
<comment type="similarity">
    <text evidence="9">Belongs to the GSP H family.</text>
</comment>
<evidence type="ECO:0000256" key="5">
    <source>
        <dbReference type="ARBA" id="ARBA00022519"/>
    </source>
</evidence>
<dbReference type="Gene3D" id="3.55.40.10">
    <property type="entry name" value="minor pseudopilin epsh domain"/>
    <property type="match status" value="1"/>
</dbReference>
<protein>
    <recommendedName>
        <fullName evidence="2">Type II secretion system protein H</fullName>
    </recommendedName>
    <alternativeName>
        <fullName evidence="10">General secretion pathway protein H</fullName>
    </alternativeName>
</protein>
<evidence type="ECO:0000256" key="3">
    <source>
        <dbReference type="ARBA" id="ARBA00022475"/>
    </source>
</evidence>
<evidence type="ECO:0000256" key="7">
    <source>
        <dbReference type="ARBA" id="ARBA00022989"/>
    </source>
</evidence>
<evidence type="ECO:0000256" key="9">
    <source>
        <dbReference type="ARBA" id="ARBA00025772"/>
    </source>
</evidence>
<comment type="subcellular location">
    <subcellularLocation>
        <location evidence="1">Cell inner membrane</location>
        <topology evidence="1">Single-pass membrane protein</topology>
    </subcellularLocation>
</comment>
<evidence type="ECO:0000256" key="6">
    <source>
        <dbReference type="ARBA" id="ARBA00022692"/>
    </source>
</evidence>
<dbReference type="EMBL" id="PGFS01000001">
    <property type="protein sequence ID" value="MDH4571064.1"/>
    <property type="molecule type" value="Genomic_DNA"/>
</dbReference>
<evidence type="ECO:0000256" key="1">
    <source>
        <dbReference type="ARBA" id="ARBA00004377"/>
    </source>
</evidence>
<dbReference type="InterPro" id="IPR045584">
    <property type="entry name" value="Pilin-like"/>
</dbReference>
<evidence type="ECO:0000256" key="11">
    <source>
        <dbReference type="SAM" id="Phobius"/>
    </source>
</evidence>
<name>A0ABT6I0T8_9GAMM</name>
<reference evidence="13" key="2">
    <citation type="submission" date="2017-11" db="EMBL/GenBank/DDBJ databases">
        <authorList>
            <person name="Das S.K."/>
        </authorList>
    </citation>
    <scope>NUCLEOTIDE SEQUENCE</scope>
    <source>
        <strain evidence="13">S4-41</strain>
    </source>
</reference>
<feature type="transmembrane region" description="Helical" evidence="11">
    <location>
        <begin position="24"/>
        <end position="44"/>
    </location>
</feature>
<evidence type="ECO:0000256" key="4">
    <source>
        <dbReference type="ARBA" id="ARBA00022481"/>
    </source>
</evidence>
<dbReference type="RefSeq" id="WP_110717270.1">
    <property type="nucleotide sequence ID" value="NZ_PGFS01000001.1"/>
</dbReference>
<evidence type="ECO:0000256" key="8">
    <source>
        <dbReference type="ARBA" id="ARBA00023136"/>
    </source>
</evidence>
<keyword evidence="8 11" id="KW-0472">Membrane</keyword>
<accession>A0ABT6I0T8</accession>
<keyword evidence="7 11" id="KW-1133">Transmembrane helix</keyword>
<keyword evidence="3" id="KW-1003">Cell membrane</keyword>
<evidence type="ECO:0000313" key="13">
    <source>
        <dbReference type="EMBL" id="MDH4571064.1"/>
    </source>
</evidence>
<dbReference type="SUPFAM" id="SSF54523">
    <property type="entry name" value="Pili subunits"/>
    <property type="match status" value="1"/>
</dbReference>
<evidence type="ECO:0000256" key="10">
    <source>
        <dbReference type="ARBA" id="ARBA00030775"/>
    </source>
</evidence>
<keyword evidence="14" id="KW-1185">Reference proteome</keyword>
<comment type="caution">
    <text evidence="13">The sequence shown here is derived from an EMBL/GenBank/DDBJ whole genome shotgun (WGS) entry which is preliminary data.</text>
</comment>